<dbReference type="CDD" id="cd21450">
    <property type="entry name" value="DLC-like_DYNLL1-like"/>
    <property type="match status" value="1"/>
</dbReference>
<sequence length="108" mass="11516">MTEEMRGSIINIAQRAFHAPVNGGGKVYQTIADLIRVEIQNGYDDVAGGGGRDGSRGGDGNDEPPPGVSTGGWNCVVGDAFGSSVTHRMKTYIHFSIVPRVNVLLWRS</sequence>
<protein>
    <submittedName>
        <fullName evidence="2">Uncharacterized protein</fullName>
    </submittedName>
</protein>
<organism evidence="2 3">
    <name type="scientific">Cyclostephanos tholiformis</name>
    <dbReference type="NCBI Taxonomy" id="382380"/>
    <lineage>
        <taxon>Eukaryota</taxon>
        <taxon>Sar</taxon>
        <taxon>Stramenopiles</taxon>
        <taxon>Ochrophyta</taxon>
        <taxon>Bacillariophyta</taxon>
        <taxon>Coscinodiscophyceae</taxon>
        <taxon>Thalassiosirophycidae</taxon>
        <taxon>Stephanodiscales</taxon>
        <taxon>Stephanodiscaceae</taxon>
        <taxon>Cyclostephanos</taxon>
    </lineage>
</organism>
<dbReference type="Gene3D" id="3.30.740.10">
    <property type="entry name" value="Protein Inhibitor Of Neuronal Nitric Oxide Synthase"/>
    <property type="match status" value="1"/>
</dbReference>
<proteinExistence type="predicted"/>
<evidence type="ECO:0000313" key="2">
    <source>
        <dbReference type="EMBL" id="KAL3823943.1"/>
    </source>
</evidence>
<evidence type="ECO:0000256" key="1">
    <source>
        <dbReference type="SAM" id="MobiDB-lite"/>
    </source>
</evidence>
<dbReference type="Pfam" id="PF01221">
    <property type="entry name" value="Dynein_light"/>
    <property type="match status" value="1"/>
</dbReference>
<dbReference type="SUPFAM" id="SSF54648">
    <property type="entry name" value="DLC"/>
    <property type="match status" value="1"/>
</dbReference>
<dbReference type="InterPro" id="IPR001372">
    <property type="entry name" value="Dynein_light_chain_typ-1/2"/>
</dbReference>
<feature type="region of interest" description="Disordered" evidence="1">
    <location>
        <begin position="45"/>
        <end position="71"/>
    </location>
</feature>
<dbReference type="InterPro" id="IPR037177">
    <property type="entry name" value="DLC_sf"/>
</dbReference>
<dbReference type="AlphaFoldDB" id="A0ABD3SHH4"/>
<keyword evidence="3" id="KW-1185">Reference proteome</keyword>
<dbReference type="SMART" id="SM01375">
    <property type="entry name" value="Dynein_light"/>
    <property type="match status" value="1"/>
</dbReference>
<name>A0ABD3SHH4_9STRA</name>
<comment type="caution">
    <text evidence="2">The sequence shown here is derived from an EMBL/GenBank/DDBJ whole genome shotgun (WGS) entry which is preliminary data.</text>
</comment>
<evidence type="ECO:0000313" key="3">
    <source>
        <dbReference type="Proteomes" id="UP001530377"/>
    </source>
</evidence>
<reference evidence="2 3" key="1">
    <citation type="submission" date="2024-10" db="EMBL/GenBank/DDBJ databases">
        <title>Updated reference genomes for cyclostephanoid diatoms.</title>
        <authorList>
            <person name="Roberts W.R."/>
            <person name="Alverson A.J."/>
        </authorList>
    </citation>
    <scope>NUCLEOTIDE SEQUENCE [LARGE SCALE GENOMIC DNA]</scope>
    <source>
        <strain evidence="2 3">AJA228-03</strain>
    </source>
</reference>
<gene>
    <name evidence="2" type="ORF">ACHAXA_007914</name>
</gene>
<dbReference type="Proteomes" id="UP001530377">
    <property type="component" value="Unassembled WGS sequence"/>
</dbReference>
<dbReference type="EMBL" id="JALLPB020000026">
    <property type="protein sequence ID" value="KAL3823943.1"/>
    <property type="molecule type" value="Genomic_DNA"/>
</dbReference>
<accession>A0ABD3SHH4</accession>